<comment type="catalytic activity">
    <reaction evidence="7">
        <text>ATP + H2O = ADP + phosphate + H(+)</text>
        <dbReference type="Rhea" id="RHEA:13065"/>
        <dbReference type="ChEBI" id="CHEBI:15377"/>
        <dbReference type="ChEBI" id="CHEBI:15378"/>
        <dbReference type="ChEBI" id="CHEBI:30616"/>
        <dbReference type="ChEBI" id="CHEBI:43474"/>
        <dbReference type="ChEBI" id="CHEBI:456216"/>
        <dbReference type="EC" id="3.6.4.13"/>
    </reaction>
</comment>
<organism evidence="11 12">
    <name type="scientific">Discina gigas</name>
    <dbReference type="NCBI Taxonomy" id="1032678"/>
    <lineage>
        <taxon>Eukaryota</taxon>
        <taxon>Fungi</taxon>
        <taxon>Dikarya</taxon>
        <taxon>Ascomycota</taxon>
        <taxon>Pezizomycotina</taxon>
        <taxon>Pezizomycetes</taxon>
        <taxon>Pezizales</taxon>
        <taxon>Discinaceae</taxon>
        <taxon>Discina</taxon>
    </lineage>
</organism>
<feature type="compositionally biased region" description="Basic and acidic residues" evidence="8">
    <location>
        <begin position="486"/>
        <end position="500"/>
    </location>
</feature>
<evidence type="ECO:0000313" key="11">
    <source>
        <dbReference type="EMBL" id="KAL0640516.1"/>
    </source>
</evidence>
<dbReference type="EMBL" id="JBBBZM010000003">
    <property type="protein sequence ID" value="KAL0640516.1"/>
    <property type="molecule type" value="Genomic_DNA"/>
</dbReference>
<evidence type="ECO:0000256" key="7">
    <source>
        <dbReference type="RuleBase" id="RU365068"/>
    </source>
</evidence>
<dbReference type="Gene3D" id="3.40.50.300">
    <property type="entry name" value="P-loop containing nucleotide triphosphate hydrolases"/>
    <property type="match status" value="2"/>
</dbReference>
<dbReference type="SMART" id="SM00490">
    <property type="entry name" value="HELICc"/>
    <property type="match status" value="1"/>
</dbReference>
<dbReference type="Pfam" id="PF00271">
    <property type="entry name" value="Helicase_C"/>
    <property type="match status" value="1"/>
</dbReference>
<keyword evidence="5 7" id="KW-0694">RNA-binding</keyword>
<evidence type="ECO:0000259" key="9">
    <source>
        <dbReference type="PROSITE" id="PS51192"/>
    </source>
</evidence>
<feature type="region of interest" description="Disordered" evidence="8">
    <location>
        <begin position="485"/>
        <end position="507"/>
    </location>
</feature>
<keyword evidence="3 6" id="KW-0347">Helicase</keyword>
<gene>
    <name evidence="11" type="primary">DBP6</name>
    <name evidence="11" type="ORF">Q9L58_000487</name>
</gene>
<reference evidence="11 12" key="1">
    <citation type="submission" date="2024-02" db="EMBL/GenBank/DDBJ databases">
        <title>Discinaceae phylogenomics.</title>
        <authorList>
            <person name="Dirks A.C."/>
            <person name="James T.Y."/>
        </authorList>
    </citation>
    <scope>NUCLEOTIDE SEQUENCE [LARGE SCALE GENOMIC DNA]</scope>
    <source>
        <strain evidence="11 12">ACD0624</strain>
    </source>
</reference>
<comment type="caution">
    <text evidence="11">The sequence shown here is derived from an EMBL/GenBank/DDBJ whole genome shotgun (WGS) entry which is preliminary data.</text>
</comment>
<keyword evidence="4 6" id="KW-0067">ATP-binding</keyword>
<dbReference type="InterPro" id="IPR011545">
    <property type="entry name" value="DEAD/DEAH_box_helicase_dom"/>
</dbReference>
<comment type="domain">
    <text evidence="7">The Q motif is unique to and characteristic of the DEAD box family of RNA helicases and controls ATP binding and hydrolysis.</text>
</comment>
<evidence type="ECO:0000256" key="4">
    <source>
        <dbReference type="ARBA" id="ARBA00022840"/>
    </source>
</evidence>
<evidence type="ECO:0000256" key="3">
    <source>
        <dbReference type="ARBA" id="ARBA00022806"/>
    </source>
</evidence>
<dbReference type="GO" id="GO:0016787">
    <property type="term" value="F:hydrolase activity"/>
    <property type="evidence" value="ECO:0007669"/>
    <property type="project" value="UniProtKB-KW"/>
</dbReference>
<feature type="compositionally biased region" description="Basic residues" evidence="8">
    <location>
        <begin position="76"/>
        <end position="85"/>
    </location>
</feature>
<evidence type="ECO:0000256" key="5">
    <source>
        <dbReference type="ARBA" id="ARBA00022884"/>
    </source>
</evidence>
<evidence type="ECO:0000256" key="8">
    <source>
        <dbReference type="SAM" id="MobiDB-lite"/>
    </source>
</evidence>
<dbReference type="Proteomes" id="UP001447188">
    <property type="component" value="Unassembled WGS sequence"/>
</dbReference>
<feature type="domain" description="Helicase ATP-binding" evidence="9">
    <location>
        <begin position="267"/>
        <end position="474"/>
    </location>
</feature>
<name>A0ABR3GX48_9PEZI</name>
<dbReference type="PROSITE" id="PS51192">
    <property type="entry name" value="HELICASE_ATP_BIND_1"/>
    <property type="match status" value="1"/>
</dbReference>
<protein>
    <recommendedName>
        <fullName evidence="7">ATP-dependent RNA helicase</fullName>
        <ecNumber evidence="7">3.6.4.13</ecNumber>
    </recommendedName>
</protein>
<dbReference type="InterPro" id="IPR014001">
    <property type="entry name" value="Helicase_ATP-bd"/>
</dbReference>
<dbReference type="CDD" id="cd18787">
    <property type="entry name" value="SF2_C_DEAD"/>
    <property type="match status" value="1"/>
</dbReference>
<comment type="function">
    <text evidence="7">RNA helicase.</text>
</comment>
<evidence type="ECO:0000313" key="12">
    <source>
        <dbReference type="Proteomes" id="UP001447188"/>
    </source>
</evidence>
<feature type="domain" description="Helicase C-terminal" evidence="10">
    <location>
        <begin position="537"/>
        <end position="693"/>
    </location>
</feature>
<feature type="compositionally biased region" description="Basic and acidic residues" evidence="8">
    <location>
        <begin position="42"/>
        <end position="60"/>
    </location>
</feature>
<feature type="region of interest" description="Disordered" evidence="8">
    <location>
        <begin position="1"/>
        <end position="161"/>
    </location>
</feature>
<dbReference type="SUPFAM" id="SSF52540">
    <property type="entry name" value="P-loop containing nucleoside triphosphate hydrolases"/>
    <property type="match status" value="2"/>
</dbReference>
<proteinExistence type="inferred from homology"/>
<dbReference type="Pfam" id="PF00270">
    <property type="entry name" value="DEAD"/>
    <property type="match status" value="1"/>
</dbReference>
<evidence type="ECO:0000256" key="2">
    <source>
        <dbReference type="ARBA" id="ARBA00022801"/>
    </source>
</evidence>
<evidence type="ECO:0000256" key="1">
    <source>
        <dbReference type="ARBA" id="ARBA00022741"/>
    </source>
</evidence>
<dbReference type="InterPro" id="IPR027417">
    <property type="entry name" value="P-loop_NTPase"/>
</dbReference>
<dbReference type="InterPro" id="IPR001650">
    <property type="entry name" value="Helicase_C-like"/>
</dbReference>
<dbReference type="InterPro" id="IPR000629">
    <property type="entry name" value="RNA-helicase_DEAD-box_CS"/>
</dbReference>
<keyword evidence="12" id="KW-1185">Reference proteome</keyword>
<evidence type="ECO:0000259" key="10">
    <source>
        <dbReference type="PROSITE" id="PS51194"/>
    </source>
</evidence>
<dbReference type="CDD" id="cd17956">
    <property type="entry name" value="DEADc_DDX51"/>
    <property type="match status" value="1"/>
</dbReference>
<evidence type="ECO:0000256" key="6">
    <source>
        <dbReference type="RuleBase" id="RU000492"/>
    </source>
</evidence>
<dbReference type="GO" id="GO:0003724">
    <property type="term" value="F:RNA helicase activity"/>
    <property type="evidence" value="ECO:0007669"/>
    <property type="project" value="UniProtKB-EC"/>
</dbReference>
<dbReference type="PANTHER" id="PTHR24031">
    <property type="entry name" value="RNA HELICASE"/>
    <property type="match status" value="1"/>
</dbReference>
<dbReference type="SMART" id="SM00487">
    <property type="entry name" value="DEXDc"/>
    <property type="match status" value="1"/>
</dbReference>
<keyword evidence="1 6" id="KW-0547">Nucleotide-binding</keyword>
<sequence>MVSKEYISPADHPKPVTQAPSQVSDIIAKSKRKRDAGVASEKVGEHERENGKKSKRRESGIEAENAETTPEIIEKGKKKKKKEKNKVKEEDKGEKKGKKSKKLRTEIEPLEQIKEAVDEPEKEPETAQTPSDNKKYDKKRNKTKSDSANDSDDALSKHKSIRQKLSKIRAKALEPTLTAESLTAEDEPILVIPVGLEPLPQPAPTKTQKYSTTLASSLPPWLASPVVVTPTTTVPFISMPGLSSKILSRLDILQLPYAFAVQTAVIPLLLKDGGDVCISAATGSGKTLSYILPIVQSLSIRVVTRLRAVIVVPTRELVSQVFSTASSLSSGSGVKVGTAVGSRALVAEQGLLVGVGHDNTIHSKVDILITTPGRLVEHIKSTPGFSLHWVKWLVIDEADRLLAQSFQEWVDVVIGDVERVTSGLLEEGDMRTVLEDLGIRINERSEVRKVVLSATMTRDAGKLAGLKLRRPTMVVVENAAKPGLPVEKDEKMQGDDRDEKQDDDDMPDEIFSVPMELREYAVSVVNTEYKPLHLMYLLRDRGIKAGTVVFVKSNEGAARLVRLIDTVVEGVEGLDKATGWTTGLITGEMEKKRRDKVLKAFKRGEVHILIASDLISRGLDLPNIEHIINYDIPSSTRAYVHRVGRTARAGKEGNAFTLVADKEARWFWRNVARGIRRREEGVERLTVGLEDEGLGWRGIYESVLYG</sequence>
<comment type="similarity">
    <text evidence="6">Belongs to the DEAD box helicase family.</text>
</comment>
<dbReference type="PROSITE" id="PS00039">
    <property type="entry name" value="DEAD_ATP_HELICASE"/>
    <property type="match status" value="1"/>
</dbReference>
<dbReference type="EC" id="3.6.4.13" evidence="7"/>
<accession>A0ABR3GX48</accession>
<dbReference type="PROSITE" id="PS51194">
    <property type="entry name" value="HELICASE_CTER"/>
    <property type="match status" value="1"/>
</dbReference>
<feature type="compositionally biased region" description="Basic and acidic residues" evidence="8">
    <location>
        <begin position="103"/>
        <end position="125"/>
    </location>
</feature>
<keyword evidence="2 6" id="KW-0378">Hydrolase</keyword>